<dbReference type="EC" id="2.7.11.1" evidence="1"/>
<dbReference type="OMA" id="ICHEILE"/>
<dbReference type="InterPro" id="IPR000719">
    <property type="entry name" value="Prot_kinase_dom"/>
</dbReference>
<evidence type="ECO:0000256" key="1">
    <source>
        <dbReference type="ARBA" id="ARBA00012513"/>
    </source>
</evidence>
<evidence type="ECO:0000259" key="6">
    <source>
        <dbReference type="PROSITE" id="PS50011"/>
    </source>
</evidence>
<keyword evidence="4 7" id="KW-0418">Kinase</keyword>
<dbReference type="SMART" id="SM00220">
    <property type="entry name" value="S_TKc"/>
    <property type="match status" value="1"/>
</dbReference>
<dbReference type="STRING" id="184922.A8BVC4"/>
<reference evidence="7 8" key="1">
    <citation type="journal article" date="2007" name="Science">
        <title>Genomic minimalism in the early diverging intestinal parasite Giardia lamblia.</title>
        <authorList>
            <person name="Morrison H.G."/>
            <person name="McArthur A.G."/>
            <person name="Gillin F.D."/>
            <person name="Aley S.B."/>
            <person name="Adam R.D."/>
            <person name="Olsen G.J."/>
            <person name="Best A.A."/>
            <person name="Cande W.Z."/>
            <person name="Chen F."/>
            <person name="Cipriano M.J."/>
            <person name="Davids B.J."/>
            <person name="Dawson S.C."/>
            <person name="Elmendorf H.G."/>
            <person name="Hehl A.B."/>
            <person name="Holder M.E."/>
            <person name="Huse S.M."/>
            <person name="Kim U.U."/>
            <person name="Lasek-Nesselquist E."/>
            <person name="Manning G."/>
            <person name="Nigam A."/>
            <person name="Nixon J.E."/>
            <person name="Palm D."/>
            <person name="Passamaneck N.E."/>
            <person name="Prabhu A."/>
            <person name="Reich C.I."/>
            <person name="Reiner D.S."/>
            <person name="Samuelson J."/>
            <person name="Svard S.G."/>
            <person name="Sogin M.L."/>
        </authorList>
    </citation>
    <scope>NUCLEOTIDE SEQUENCE [LARGE SCALE GENOMIC DNA]</scope>
    <source>
        <strain evidence="7 8">WB C6</strain>
    </source>
</reference>
<evidence type="ECO:0000313" key="8">
    <source>
        <dbReference type="Proteomes" id="UP000001548"/>
    </source>
</evidence>
<dbReference type="GO" id="GO:0005524">
    <property type="term" value="F:ATP binding"/>
    <property type="evidence" value="ECO:0007669"/>
    <property type="project" value="UniProtKB-KW"/>
</dbReference>
<evidence type="ECO:0000256" key="5">
    <source>
        <dbReference type="ARBA" id="ARBA00022840"/>
    </source>
</evidence>
<name>A8BVC4_GIAIC</name>
<keyword evidence="2" id="KW-0808">Transferase</keyword>
<evidence type="ECO:0000256" key="3">
    <source>
        <dbReference type="ARBA" id="ARBA00022741"/>
    </source>
</evidence>
<dbReference type="Pfam" id="PF00069">
    <property type="entry name" value="Pkinase"/>
    <property type="match status" value="1"/>
</dbReference>
<keyword evidence="5" id="KW-0067">ATP-binding</keyword>
<accession>A8BVC4</accession>
<sequence length="730" mass="82670">MKALRPVSSSPSCTTFFAEDSGNRVVVKLYFIKNLGLSEWFYQKRLGILRGILDSLSTVSHSSLPTYRLDRCFEPNDLFGADLYYARDYIEGNSLDLIIPTNKNEHPRALEVKAWKLIRDLSSALLYLQQHTKKGICHGNIKPQNIISTPEGIYVFTDVGICPHFLTSVTTLSALHSSVQTSRLYQPKEFYSTVDIAPSFDIWSLGCVLCEFLSGEPLYADKAQPIRQDIITLRRFPYSNSLLHLAHWMLAVESTTRIELATLVDISIKGVAIVADDAFSGDPMTDPKMCSLCENIIRQKNLSGSISSLRILETSSQTEEPEYLPEERNGVVQQMINNVNKHKLIGVSNSTLLVESMAPEDTRKDMQLQNLAAQVDMKNAHIEKLSMDLEHATSALAMLEKRFSTAREELQRLEQIYTSFLVANKHEPAVHPVHVNKLLHEKNKCEETLIAEREKFTQQLADAHETIKQLKIAYESRIDAHNATIAELAAIKQELASRNDALLRDKRILTLQNAIMSAESERSALQREILAARRDIKALVMMHKESVQALSSVKERLNTELERSNKLQDRCRQLEDVLNLDKQILPADFVIERSFLEEKLAILERENEKLLKEIGYLKAINGHALPPPPPYLEKNADLDVIESSEEANKEKAKMFLERFDSLIQDTRENARHYKSCSVMEGSAFIVDPRPIPTPTAICHEILEGSGLCTLHEINYAMCGSSYRMLYEKSL</sequence>
<dbReference type="KEGG" id="gla:GL50803_0016392"/>
<dbReference type="Gene3D" id="1.10.510.10">
    <property type="entry name" value="Transferase(Phosphotransferase) domain 1"/>
    <property type="match status" value="1"/>
</dbReference>
<dbReference type="RefSeq" id="XP_001704609.1">
    <property type="nucleotide sequence ID" value="XM_001704557.1"/>
</dbReference>
<keyword evidence="3" id="KW-0547">Nucleotide-binding</keyword>
<dbReference type="AlphaFoldDB" id="A8BVC4"/>
<dbReference type="InterPro" id="IPR050660">
    <property type="entry name" value="NEK_Ser/Thr_kinase"/>
</dbReference>
<evidence type="ECO:0000256" key="4">
    <source>
        <dbReference type="ARBA" id="ARBA00022777"/>
    </source>
</evidence>
<evidence type="ECO:0000256" key="2">
    <source>
        <dbReference type="ARBA" id="ARBA00022679"/>
    </source>
</evidence>
<feature type="domain" description="Protein kinase" evidence="6">
    <location>
        <begin position="1"/>
        <end position="279"/>
    </location>
</feature>
<comment type="caution">
    <text evidence="7">The sequence shown here is derived from an EMBL/GenBank/DDBJ whole genome shotgun (WGS) entry which is preliminary data.</text>
</comment>
<protein>
    <recommendedName>
        <fullName evidence="1">non-specific serine/threonine protein kinase</fullName>
        <ecNumber evidence="1">2.7.11.1</ecNumber>
    </recommendedName>
</protein>
<gene>
    <name evidence="7" type="ORF">GL50803_0016392</name>
</gene>
<proteinExistence type="predicted"/>
<evidence type="ECO:0000313" key="7">
    <source>
        <dbReference type="EMBL" id="KAE8302692.1"/>
    </source>
</evidence>
<dbReference type="SUPFAM" id="SSF56112">
    <property type="entry name" value="Protein kinase-like (PK-like)"/>
    <property type="match status" value="1"/>
</dbReference>
<dbReference type="PANTHER" id="PTHR43671:SF13">
    <property type="entry name" value="SERINE_THREONINE-PROTEIN KINASE NEK2"/>
    <property type="match status" value="1"/>
</dbReference>
<dbReference type="Proteomes" id="UP000001548">
    <property type="component" value="Unassembled WGS sequence"/>
</dbReference>
<dbReference type="GeneID" id="5697497"/>
<dbReference type="GO" id="GO:0004674">
    <property type="term" value="F:protein serine/threonine kinase activity"/>
    <property type="evidence" value="ECO:0000318"/>
    <property type="project" value="GO_Central"/>
</dbReference>
<dbReference type="PROSITE" id="PS50011">
    <property type="entry name" value="PROTEIN_KINASE_DOM"/>
    <property type="match status" value="1"/>
</dbReference>
<keyword evidence="8" id="KW-1185">Reference proteome</keyword>
<dbReference type="InterPro" id="IPR011009">
    <property type="entry name" value="Kinase-like_dom_sf"/>
</dbReference>
<organism evidence="7 8">
    <name type="scientific">Giardia intestinalis (strain ATCC 50803 / WB clone C6)</name>
    <name type="common">Giardia lamblia</name>
    <dbReference type="NCBI Taxonomy" id="184922"/>
    <lineage>
        <taxon>Eukaryota</taxon>
        <taxon>Metamonada</taxon>
        <taxon>Diplomonadida</taxon>
        <taxon>Hexamitidae</taxon>
        <taxon>Giardiinae</taxon>
        <taxon>Giardia</taxon>
    </lineage>
</organism>
<dbReference type="HOGENOM" id="CLU_379688_0_0_1"/>
<dbReference type="VEuPathDB" id="GiardiaDB:GL50803_16392"/>
<dbReference type="PANTHER" id="PTHR43671">
    <property type="entry name" value="SERINE/THREONINE-PROTEIN KINASE NEK"/>
    <property type="match status" value="1"/>
</dbReference>
<dbReference type="EMBL" id="AACB03000003">
    <property type="protein sequence ID" value="KAE8302692.1"/>
    <property type="molecule type" value="Genomic_DNA"/>
</dbReference>